<protein>
    <submittedName>
        <fullName evidence="1">Uncharacterized protein</fullName>
    </submittedName>
</protein>
<gene>
    <name evidence="1" type="ORF">GCM10022226_61750</name>
</gene>
<name>A0ABP7J1X5_9ACTN</name>
<reference evidence="2" key="1">
    <citation type="journal article" date="2019" name="Int. J. Syst. Evol. Microbiol.">
        <title>The Global Catalogue of Microorganisms (GCM) 10K type strain sequencing project: providing services to taxonomists for standard genome sequencing and annotation.</title>
        <authorList>
            <consortium name="The Broad Institute Genomics Platform"/>
            <consortium name="The Broad Institute Genome Sequencing Center for Infectious Disease"/>
            <person name="Wu L."/>
            <person name="Ma J."/>
        </authorList>
    </citation>
    <scope>NUCLEOTIDE SEQUENCE [LARGE SCALE GENOMIC DNA]</scope>
    <source>
        <strain evidence="2">JCM 16908</strain>
    </source>
</reference>
<dbReference type="EMBL" id="BAAAZR010000031">
    <property type="protein sequence ID" value="GAA3832181.1"/>
    <property type="molecule type" value="Genomic_DNA"/>
</dbReference>
<accession>A0ABP7J1X5</accession>
<keyword evidence="2" id="KW-1185">Reference proteome</keyword>
<evidence type="ECO:0000313" key="1">
    <source>
        <dbReference type="EMBL" id="GAA3832181.1"/>
    </source>
</evidence>
<dbReference type="Proteomes" id="UP001500888">
    <property type="component" value="Unassembled WGS sequence"/>
</dbReference>
<sequence>MSTMQLDFETYPKHGHMLVVAPTFDAVFWLADRHAAFDRPGNDATVILQGEGRVLLEARAQSGIITFREAICHDGPNILSGTLAAKAYATLHDSHVIASVLFSPYIADILARPSAPHLRDPDGLIWRDAIALHAKHRLLLWVCQGLGGTVAFTAPILDTGAVDWGSTVPQVELLSSVRNDVRRLSRRISLK</sequence>
<evidence type="ECO:0000313" key="2">
    <source>
        <dbReference type="Proteomes" id="UP001500888"/>
    </source>
</evidence>
<comment type="caution">
    <text evidence="1">The sequence shown here is derived from an EMBL/GenBank/DDBJ whole genome shotgun (WGS) entry which is preliminary data.</text>
</comment>
<proteinExistence type="predicted"/>
<organism evidence="1 2">
    <name type="scientific">Sphaerisporangium flaviroseum</name>
    <dbReference type="NCBI Taxonomy" id="509199"/>
    <lineage>
        <taxon>Bacteria</taxon>
        <taxon>Bacillati</taxon>
        <taxon>Actinomycetota</taxon>
        <taxon>Actinomycetes</taxon>
        <taxon>Streptosporangiales</taxon>
        <taxon>Streptosporangiaceae</taxon>
        <taxon>Sphaerisporangium</taxon>
    </lineage>
</organism>